<dbReference type="SMART" id="SM00895">
    <property type="entry name" value="FCD"/>
    <property type="match status" value="1"/>
</dbReference>
<dbReference type="PROSITE" id="PS50949">
    <property type="entry name" value="HTH_GNTR"/>
    <property type="match status" value="1"/>
</dbReference>
<dbReference type="Pfam" id="PF07729">
    <property type="entry name" value="FCD"/>
    <property type="match status" value="1"/>
</dbReference>
<dbReference type="RefSeq" id="WP_044983206.1">
    <property type="nucleotide sequence ID" value="NZ_CABLBR010000011.1"/>
</dbReference>
<dbReference type="InterPro" id="IPR036388">
    <property type="entry name" value="WH-like_DNA-bd_sf"/>
</dbReference>
<dbReference type="InterPro" id="IPR011711">
    <property type="entry name" value="GntR_C"/>
</dbReference>
<dbReference type="PANTHER" id="PTHR43537">
    <property type="entry name" value="TRANSCRIPTIONAL REGULATOR, GNTR FAMILY"/>
    <property type="match status" value="1"/>
</dbReference>
<dbReference type="SUPFAM" id="SSF46785">
    <property type="entry name" value="Winged helix' DNA-binding domain"/>
    <property type="match status" value="1"/>
</dbReference>
<dbReference type="Proteomes" id="UP001060164">
    <property type="component" value="Chromosome"/>
</dbReference>
<dbReference type="Gene3D" id="1.20.120.530">
    <property type="entry name" value="GntR ligand-binding domain-like"/>
    <property type="match status" value="1"/>
</dbReference>
<evidence type="ECO:0000313" key="6">
    <source>
        <dbReference type="Proteomes" id="UP001060164"/>
    </source>
</evidence>
<dbReference type="InterPro" id="IPR008920">
    <property type="entry name" value="TF_FadR/GntR_C"/>
</dbReference>
<dbReference type="PANTHER" id="PTHR43537:SF45">
    <property type="entry name" value="GNTR FAMILY REGULATORY PROTEIN"/>
    <property type="match status" value="1"/>
</dbReference>
<dbReference type="PRINTS" id="PR00035">
    <property type="entry name" value="HTHGNTR"/>
</dbReference>
<feature type="domain" description="HTH gntR-type" evidence="4">
    <location>
        <begin position="8"/>
        <end position="75"/>
    </location>
</feature>
<name>A0ABY5VBM1_9FIRM</name>
<proteinExistence type="predicted"/>
<organism evidence="5 6">
    <name type="scientific">Ruminococcus gauvreauii</name>
    <dbReference type="NCBI Taxonomy" id="438033"/>
    <lineage>
        <taxon>Bacteria</taxon>
        <taxon>Bacillati</taxon>
        <taxon>Bacillota</taxon>
        <taxon>Clostridia</taxon>
        <taxon>Eubacteriales</taxon>
        <taxon>Oscillospiraceae</taxon>
        <taxon>Ruminococcus</taxon>
    </lineage>
</organism>
<protein>
    <submittedName>
        <fullName evidence="5">GntR family transcriptional regulator</fullName>
    </submittedName>
</protein>
<keyword evidence="6" id="KW-1185">Reference proteome</keyword>
<sequence length="223" mass="25998">MELEKVYTGNKVDVYQTLKNAIQYLALMPGSTINEQELASELGVSRTPIREALIRLSSETLIDIYPQKGTYVSRIDFEFANEVAYMRHILDTEICLTLCRERVDLHDAVDEILYFMRAAVKKKNVIEYLKKDQEFHKALFAYGKHELIWDIISTSRAHYNRFVILDLQLDGKLENSYQQHCDILDSIASGDEKKLLEILDVHHDHTGVDYEMIQKNFPEYFEA</sequence>
<evidence type="ECO:0000259" key="4">
    <source>
        <dbReference type="PROSITE" id="PS50949"/>
    </source>
</evidence>
<evidence type="ECO:0000256" key="3">
    <source>
        <dbReference type="ARBA" id="ARBA00023163"/>
    </source>
</evidence>
<keyword evidence="1" id="KW-0805">Transcription regulation</keyword>
<dbReference type="SUPFAM" id="SSF48008">
    <property type="entry name" value="GntR ligand-binding domain-like"/>
    <property type="match status" value="1"/>
</dbReference>
<evidence type="ECO:0000313" key="5">
    <source>
        <dbReference type="EMBL" id="UWP57940.1"/>
    </source>
</evidence>
<keyword evidence="2" id="KW-0238">DNA-binding</keyword>
<dbReference type="InterPro" id="IPR036390">
    <property type="entry name" value="WH_DNA-bd_sf"/>
</dbReference>
<gene>
    <name evidence="5" type="ORF">NQ502_11065</name>
</gene>
<reference evidence="5" key="1">
    <citation type="journal article" date="2022" name="Cell">
        <title>Design, construction, and in vivo augmentation of a complex gut microbiome.</title>
        <authorList>
            <person name="Cheng A.G."/>
            <person name="Ho P.Y."/>
            <person name="Aranda-Diaz A."/>
            <person name="Jain S."/>
            <person name="Yu F.B."/>
            <person name="Meng X."/>
            <person name="Wang M."/>
            <person name="Iakiviak M."/>
            <person name="Nagashima K."/>
            <person name="Zhao A."/>
            <person name="Murugkar P."/>
            <person name="Patil A."/>
            <person name="Atabakhsh K."/>
            <person name="Weakley A."/>
            <person name="Yan J."/>
            <person name="Brumbaugh A.R."/>
            <person name="Higginbottom S."/>
            <person name="Dimas A."/>
            <person name="Shiver A.L."/>
            <person name="Deutschbauer A."/>
            <person name="Neff N."/>
            <person name="Sonnenburg J.L."/>
            <person name="Huang K.C."/>
            <person name="Fischbach M.A."/>
        </authorList>
    </citation>
    <scope>NUCLEOTIDE SEQUENCE</scope>
    <source>
        <strain evidence="5">DSM 19829</strain>
    </source>
</reference>
<accession>A0ABY5VBM1</accession>
<dbReference type="SMART" id="SM00345">
    <property type="entry name" value="HTH_GNTR"/>
    <property type="match status" value="1"/>
</dbReference>
<evidence type="ECO:0000256" key="2">
    <source>
        <dbReference type="ARBA" id="ARBA00023125"/>
    </source>
</evidence>
<dbReference type="Gene3D" id="1.10.10.10">
    <property type="entry name" value="Winged helix-like DNA-binding domain superfamily/Winged helix DNA-binding domain"/>
    <property type="match status" value="1"/>
</dbReference>
<keyword evidence="3" id="KW-0804">Transcription</keyword>
<dbReference type="CDD" id="cd07377">
    <property type="entry name" value="WHTH_GntR"/>
    <property type="match status" value="1"/>
</dbReference>
<dbReference type="InterPro" id="IPR000524">
    <property type="entry name" value="Tscrpt_reg_HTH_GntR"/>
</dbReference>
<dbReference type="Pfam" id="PF00392">
    <property type="entry name" value="GntR"/>
    <property type="match status" value="1"/>
</dbReference>
<evidence type="ECO:0000256" key="1">
    <source>
        <dbReference type="ARBA" id="ARBA00023015"/>
    </source>
</evidence>
<dbReference type="EMBL" id="CP102290">
    <property type="protein sequence ID" value="UWP57940.1"/>
    <property type="molecule type" value="Genomic_DNA"/>
</dbReference>